<accession>A0A8T2C385</accession>
<dbReference type="Pfam" id="PF08387">
    <property type="entry name" value="FBD"/>
    <property type="match status" value="1"/>
</dbReference>
<comment type="caution">
    <text evidence="3">The sequence shown here is derived from an EMBL/GenBank/DDBJ whole genome shotgun (WGS) entry which is preliminary data.</text>
</comment>
<dbReference type="SMART" id="SM00579">
    <property type="entry name" value="FBD"/>
    <property type="match status" value="1"/>
</dbReference>
<keyword evidence="4" id="KW-1185">Reference proteome</keyword>
<dbReference type="SMART" id="SM00256">
    <property type="entry name" value="FBOX"/>
    <property type="match status" value="1"/>
</dbReference>
<evidence type="ECO:0000259" key="2">
    <source>
        <dbReference type="SMART" id="SM00579"/>
    </source>
</evidence>
<dbReference type="InterPro" id="IPR053781">
    <property type="entry name" value="F-box_AtFBL13-like"/>
</dbReference>
<sequence length="468" mass="53568">MGFLSCWYFLWDIIHNDKHLSTLPETEGSQIIETRICALSDDLLLQILRYVPTKEAVATSVLSKRWRYVWTMVPRLEFKDDGSESVGWFIEKSLQLHKAPKLDSLIVELGLHCPVDVDVGKLVENAVNRDVEDLDFKLLWTAEPTRFPKSLYTCDTLVDLTLSNQILVDVSSPACLPSLLYLSLHYVVYKDEESLVRLLSSSPVLKWLTVHRHEDDNLKTFTVKVSSLETLFYMTSWRKLDEVEVDEVEVDEVEDAYLIESLVIDSPALTYLTLVDVCEDYCLIENMPCIDVADIGFVDNPSEKFLRSLSSVIHLHLFLTKSMVACCNTIKFSRLIEFYFRPDDLVDWLEPLMFLLQNSPKLKSLTIDAKTGGLPPSWNQPSAIPECLSSHLEIFGWRGYGGREDEKHVMTYILANSKCLKTVEISLLATCNLEETQKEFESMPRISTSSRLLFPSQMICRFYGITLS</sequence>
<evidence type="ECO:0000313" key="3">
    <source>
        <dbReference type="EMBL" id="KAG7592870.1"/>
    </source>
</evidence>
<name>A0A8T2C385_9BRAS</name>
<dbReference type="CDD" id="cd22160">
    <property type="entry name" value="F-box_AtFBL13-like"/>
    <property type="match status" value="1"/>
</dbReference>
<feature type="domain" description="FBD" evidence="2">
    <location>
        <begin position="386"/>
        <end position="455"/>
    </location>
</feature>
<dbReference type="AlphaFoldDB" id="A0A8T2C385"/>
<dbReference type="Proteomes" id="UP000694240">
    <property type="component" value="Chromosome 6"/>
</dbReference>
<dbReference type="PANTHER" id="PTHR31900:SF34">
    <property type="entry name" value="EMB|CAB62440.1-RELATED"/>
    <property type="match status" value="1"/>
</dbReference>
<dbReference type="Pfam" id="PF24758">
    <property type="entry name" value="LRR_At5g56370"/>
    <property type="match status" value="1"/>
</dbReference>
<dbReference type="EMBL" id="JAEFBK010000006">
    <property type="protein sequence ID" value="KAG7592870.1"/>
    <property type="molecule type" value="Genomic_DNA"/>
</dbReference>
<dbReference type="InterPro" id="IPR001810">
    <property type="entry name" value="F-box_dom"/>
</dbReference>
<feature type="domain" description="F-box" evidence="1">
    <location>
        <begin position="39"/>
        <end position="78"/>
    </location>
</feature>
<dbReference type="InterPro" id="IPR055411">
    <property type="entry name" value="LRR_FXL15/At3g58940/PEG3-like"/>
</dbReference>
<dbReference type="InterPro" id="IPR050232">
    <property type="entry name" value="FBL13/AtMIF1-like"/>
</dbReference>
<reference evidence="3 4" key="1">
    <citation type="submission" date="2020-12" db="EMBL/GenBank/DDBJ databases">
        <title>Concerted genomic and epigenomic changes stabilize Arabidopsis allopolyploids.</title>
        <authorList>
            <person name="Chen Z."/>
        </authorList>
    </citation>
    <scope>NUCLEOTIDE SEQUENCE [LARGE SCALE GENOMIC DNA]</scope>
    <source>
        <strain evidence="3">Allo738</strain>
        <tissue evidence="3">Leaf</tissue>
    </source>
</reference>
<protein>
    <submittedName>
        <fullName evidence="3">F-box domain</fullName>
    </submittedName>
</protein>
<dbReference type="Pfam" id="PF00646">
    <property type="entry name" value="F-box"/>
    <property type="match status" value="1"/>
</dbReference>
<organism evidence="3 4">
    <name type="scientific">Arabidopsis thaliana x Arabidopsis arenosa</name>
    <dbReference type="NCBI Taxonomy" id="1240361"/>
    <lineage>
        <taxon>Eukaryota</taxon>
        <taxon>Viridiplantae</taxon>
        <taxon>Streptophyta</taxon>
        <taxon>Embryophyta</taxon>
        <taxon>Tracheophyta</taxon>
        <taxon>Spermatophyta</taxon>
        <taxon>Magnoliopsida</taxon>
        <taxon>eudicotyledons</taxon>
        <taxon>Gunneridae</taxon>
        <taxon>Pentapetalae</taxon>
        <taxon>rosids</taxon>
        <taxon>malvids</taxon>
        <taxon>Brassicales</taxon>
        <taxon>Brassicaceae</taxon>
        <taxon>Camelineae</taxon>
        <taxon>Arabidopsis</taxon>
    </lineage>
</organism>
<dbReference type="PANTHER" id="PTHR31900">
    <property type="entry name" value="F-BOX/RNI SUPERFAMILY PROTEIN-RELATED"/>
    <property type="match status" value="1"/>
</dbReference>
<gene>
    <name evidence="3" type="ORF">ISN45_Aa01g017230</name>
</gene>
<dbReference type="InterPro" id="IPR006566">
    <property type="entry name" value="FBD"/>
</dbReference>
<evidence type="ECO:0000259" key="1">
    <source>
        <dbReference type="SMART" id="SM00256"/>
    </source>
</evidence>
<evidence type="ECO:0000313" key="4">
    <source>
        <dbReference type="Proteomes" id="UP000694240"/>
    </source>
</evidence>
<proteinExistence type="predicted"/>